<accession>A0AAX0Q9C5</accession>
<feature type="transmembrane region" description="Helical" evidence="1">
    <location>
        <begin position="130"/>
        <end position="153"/>
    </location>
</feature>
<protein>
    <submittedName>
        <fullName evidence="2">Uncharacterized protein</fullName>
    </submittedName>
</protein>
<reference evidence="2 3" key="1">
    <citation type="journal article" date="2017" name="BMC Genomics">
        <title>Genomic analysis of methanogenic archaea reveals a shift towards energy conservation.</title>
        <authorList>
            <person name="Gilmore S.P."/>
            <person name="Henske J.K."/>
            <person name="Sexton J.A."/>
            <person name="Solomon K.V."/>
            <person name="Seppala S."/>
            <person name="Yoo J.I."/>
            <person name="Huyett L.M."/>
            <person name="Pressman A."/>
            <person name="Cogan J.Z."/>
            <person name="Kivenson V."/>
            <person name="Peng X."/>
            <person name="Tan Y."/>
            <person name="Valentine D.L."/>
            <person name="O'Malley M.A."/>
        </authorList>
    </citation>
    <scope>NUCLEOTIDE SEQUENCE [LARGE SCALE GENOMIC DNA]</scope>
    <source>
        <strain evidence="2 3">XII</strain>
    </source>
</reference>
<dbReference type="AlphaFoldDB" id="A0AAX0Q9C5"/>
<gene>
    <name evidence="2" type="ORF">ASJ83_06900</name>
</gene>
<feature type="transmembrane region" description="Helical" evidence="1">
    <location>
        <begin position="159"/>
        <end position="180"/>
    </location>
</feature>
<evidence type="ECO:0000256" key="1">
    <source>
        <dbReference type="SAM" id="Phobius"/>
    </source>
</evidence>
<keyword evidence="3" id="KW-1185">Reference proteome</keyword>
<keyword evidence="1" id="KW-0472">Membrane</keyword>
<organism evidence="2 3">
    <name type="scientific">Methanocorpusculum parvum</name>
    <dbReference type="NCBI Taxonomy" id="2193"/>
    <lineage>
        <taxon>Archaea</taxon>
        <taxon>Methanobacteriati</taxon>
        <taxon>Methanobacteriota</taxon>
        <taxon>Stenosarchaea group</taxon>
        <taxon>Methanomicrobia</taxon>
        <taxon>Methanomicrobiales</taxon>
        <taxon>Methanocorpusculaceae</taxon>
        <taxon>Methanocorpusculum</taxon>
    </lineage>
</organism>
<dbReference type="RefSeq" id="WP_095641626.1">
    <property type="nucleotide sequence ID" value="NZ_LMVO01000001.1"/>
</dbReference>
<evidence type="ECO:0000313" key="2">
    <source>
        <dbReference type="EMBL" id="PAV10175.1"/>
    </source>
</evidence>
<name>A0AAX0Q9C5_9EURY</name>
<keyword evidence="1" id="KW-0812">Transmembrane</keyword>
<sequence length="184" mass="19977">MPIVEVQLNRLGINSLEVLADSVEVSAGTSLHVRVVNFGAPTHATLRTEGSAYTSFTYENLYVEAESEIKIDILPSANPGSFEIQVISGYGMRRSGFTVNVILPELEEKTESVCPEPTQKPPRRAPLTTAGLGVILINLIAPILGFIVLIFWIQAPAAVNTTVMAVILYIIMLAGIIITWRSVQ</sequence>
<dbReference type="EMBL" id="LMVO01000001">
    <property type="protein sequence ID" value="PAV10175.1"/>
    <property type="molecule type" value="Genomic_DNA"/>
</dbReference>
<evidence type="ECO:0000313" key="3">
    <source>
        <dbReference type="Proteomes" id="UP000243820"/>
    </source>
</evidence>
<dbReference type="Proteomes" id="UP000243820">
    <property type="component" value="Unassembled WGS sequence"/>
</dbReference>
<dbReference type="Pfam" id="PF24368">
    <property type="entry name" value="DUF7524"/>
    <property type="match status" value="1"/>
</dbReference>
<comment type="caution">
    <text evidence="2">The sequence shown here is derived from an EMBL/GenBank/DDBJ whole genome shotgun (WGS) entry which is preliminary data.</text>
</comment>
<proteinExistence type="predicted"/>
<dbReference type="InterPro" id="IPR055946">
    <property type="entry name" value="DUF7524"/>
</dbReference>
<keyword evidence="1" id="KW-1133">Transmembrane helix</keyword>